<evidence type="ECO:0000313" key="2">
    <source>
        <dbReference type="EMBL" id="KKN98628.1"/>
    </source>
</evidence>
<organism evidence="2">
    <name type="scientific">marine sediment metagenome</name>
    <dbReference type="NCBI Taxonomy" id="412755"/>
    <lineage>
        <taxon>unclassified sequences</taxon>
        <taxon>metagenomes</taxon>
        <taxon>ecological metagenomes</taxon>
    </lineage>
</organism>
<gene>
    <name evidence="2" type="ORF">LCGC14_0147400</name>
</gene>
<dbReference type="AlphaFoldDB" id="A0A0F9Y1T7"/>
<dbReference type="EMBL" id="LAZR01000051">
    <property type="protein sequence ID" value="KKN98628.1"/>
    <property type="molecule type" value="Genomic_DNA"/>
</dbReference>
<protein>
    <submittedName>
        <fullName evidence="2">Uncharacterized protein</fullName>
    </submittedName>
</protein>
<keyword evidence="1" id="KW-1133">Transmembrane helix</keyword>
<keyword evidence="1" id="KW-0472">Membrane</keyword>
<feature type="transmembrane region" description="Helical" evidence="1">
    <location>
        <begin position="121"/>
        <end position="145"/>
    </location>
</feature>
<proteinExistence type="predicted"/>
<evidence type="ECO:0000256" key="1">
    <source>
        <dbReference type="SAM" id="Phobius"/>
    </source>
</evidence>
<comment type="caution">
    <text evidence="2">The sequence shown here is derived from an EMBL/GenBank/DDBJ whole genome shotgun (WGS) entry which is preliminary data.</text>
</comment>
<accession>A0A0F9Y1T7</accession>
<name>A0A0F9Y1T7_9ZZZZ</name>
<sequence>MGRLGPGLITTISILVLATNSLAEDFPVGKRAVIDNKTVQAYSFEEYKQLRLFEEGYKLLRIENGTLKKRSELDSRISETKDGIIEVLDKDNERLGKYNEFLKEKVDELAEVEAEGVEDGMWLYLGWGGTCSFSFTTVLLIAIILL</sequence>
<reference evidence="2" key="1">
    <citation type="journal article" date="2015" name="Nature">
        <title>Complex archaea that bridge the gap between prokaryotes and eukaryotes.</title>
        <authorList>
            <person name="Spang A."/>
            <person name="Saw J.H."/>
            <person name="Jorgensen S.L."/>
            <person name="Zaremba-Niedzwiedzka K."/>
            <person name="Martijn J."/>
            <person name="Lind A.E."/>
            <person name="van Eijk R."/>
            <person name="Schleper C."/>
            <person name="Guy L."/>
            <person name="Ettema T.J."/>
        </authorList>
    </citation>
    <scope>NUCLEOTIDE SEQUENCE</scope>
</reference>
<keyword evidence="1" id="KW-0812">Transmembrane</keyword>